<name>A0ABR0EVH7_ZASCE</name>
<keyword evidence="3" id="KW-1185">Reference proteome</keyword>
<organism evidence="2 3">
    <name type="scientific">Zasmidium cellare</name>
    <name type="common">Wine cellar mold</name>
    <name type="synonym">Racodium cellare</name>
    <dbReference type="NCBI Taxonomy" id="395010"/>
    <lineage>
        <taxon>Eukaryota</taxon>
        <taxon>Fungi</taxon>
        <taxon>Dikarya</taxon>
        <taxon>Ascomycota</taxon>
        <taxon>Pezizomycotina</taxon>
        <taxon>Dothideomycetes</taxon>
        <taxon>Dothideomycetidae</taxon>
        <taxon>Mycosphaerellales</taxon>
        <taxon>Mycosphaerellaceae</taxon>
        <taxon>Zasmidium</taxon>
    </lineage>
</organism>
<feature type="chain" id="PRO_5046617987" evidence="1">
    <location>
        <begin position="20"/>
        <end position="168"/>
    </location>
</feature>
<feature type="signal peptide" evidence="1">
    <location>
        <begin position="1"/>
        <end position="19"/>
    </location>
</feature>
<dbReference type="Proteomes" id="UP001305779">
    <property type="component" value="Unassembled WGS sequence"/>
</dbReference>
<accession>A0ABR0EVH7</accession>
<evidence type="ECO:0000313" key="3">
    <source>
        <dbReference type="Proteomes" id="UP001305779"/>
    </source>
</evidence>
<keyword evidence="1" id="KW-0732">Signal</keyword>
<proteinExistence type="predicted"/>
<reference evidence="2 3" key="1">
    <citation type="journal article" date="2023" name="G3 (Bethesda)">
        <title>A chromosome-level genome assembly of Zasmidium syzygii isolated from banana leaves.</title>
        <authorList>
            <person name="van Westerhoven A.C."/>
            <person name="Mehrabi R."/>
            <person name="Talebi R."/>
            <person name="Steentjes M.B.F."/>
            <person name="Corcolon B."/>
            <person name="Chong P.A."/>
            <person name="Kema G.H.J."/>
            <person name="Seidl M.F."/>
        </authorList>
    </citation>
    <scope>NUCLEOTIDE SEQUENCE [LARGE SCALE GENOMIC DNA]</scope>
    <source>
        <strain evidence="2 3">P124</strain>
    </source>
</reference>
<protein>
    <submittedName>
        <fullName evidence="2">Uncharacterized protein</fullName>
    </submittedName>
</protein>
<sequence>MLLLHTLLTTLLAATPTLASPITGLTTSRDAAVPSLDEFLSSPMTFEKRQSNTSLPSAPVQLCTQPSFSGQCTNATWPVNECIDLRGYAGLTESFLPADGFECLVMQGECDANKPFAEVGNEDVAEGGDLTTYKWIGEASSYMCFTEIESLRRFVRISRLRVPTRATV</sequence>
<evidence type="ECO:0000313" key="2">
    <source>
        <dbReference type="EMBL" id="KAK4505617.1"/>
    </source>
</evidence>
<comment type="caution">
    <text evidence="2">The sequence shown here is derived from an EMBL/GenBank/DDBJ whole genome shotgun (WGS) entry which is preliminary data.</text>
</comment>
<evidence type="ECO:0000256" key="1">
    <source>
        <dbReference type="SAM" id="SignalP"/>
    </source>
</evidence>
<dbReference type="EMBL" id="JAXOVC010000002">
    <property type="protein sequence ID" value="KAK4505617.1"/>
    <property type="molecule type" value="Genomic_DNA"/>
</dbReference>
<gene>
    <name evidence="2" type="ORF">PRZ48_003580</name>
</gene>